<feature type="signal peptide" evidence="1">
    <location>
        <begin position="1"/>
        <end position="20"/>
    </location>
</feature>
<accession>A0A6A6XIZ1</accession>
<evidence type="ECO:0000313" key="2">
    <source>
        <dbReference type="EMBL" id="KAF2795875.1"/>
    </source>
</evidence>
<evidence type="ECO:0008006" key="4">
    <source>
        <dbReference type="Google" id="ProtNLM"/>
    </source>
</evidence>
<dbReference type="Proteomes" id="UP000799757">
    <property type="component" value="Unassembled WGS sequence"/>
</dbReference>
<sequence length="437" mass="47751">MASFSRLLLLLSVLLPFAHSVSITSTASWNITNDPEGSVHLNGLAFQQQALSTFGDYQYVAFYSTSPKGYGHHYVNLGRRRVTPSLGDWQYFAFSDYEQTTLDEHNTISLGISGDGKIHLSFDHHDVPLNYRVSSSGVAKTIPAEWTQSAFGGSVVHSLPGSTGPWTPLTYPRFERLANGDLLMEFRIGKSGAGDSYIHRYSSSSGQWSAVGKYLQGQDNNAYINGITSQDGKLYASWTVRETPDASTNHDFYFAFSEDDGKTWKASSGTTVTKPITPSTAGIKVYTIPQSSEIINQEAQCADSKGRFHALMRDKSSGTARFYHYMRTAAGVFSKTAITVPGLSTPPYLSYRGKLASVGDTLIAILPDAPKNTVTIWGATAAGNFQDWKSLATITNMAGEPLVDHERLKSGVLSVFVRQGGPFGTRKVQVWDFGLQL</sequence>
<dbReference type="EMBL" id="MU001846">
    <property type="protein sequence ID" value="KAF2795875.1"/>
    <property type="molecule type" value="Genomic_DNA"/>
</dbReference>
<dbReference type="Gene3D" id="2.120.10.10">
    <property type="match status" value="1"/>
</dbReference>
<protein>
    <recommendedName>
        <fullName evidence="4">Dockerin type 1</fullName>
    </recommendedName>
</protein>
<dbReference type="OrthoDB" id="9978204at2759"/>
<evidence type="ECO:0000256" key="1">
    <source>
        <dbReference type="SAM" id="SignalP"/>
    </source>
</evidence>
<gene>
    <name evidence="2" type="ORF">K505DRAFT_272582</name>
</gene>
<dbReference type="Pfam" id="PF15892">
    <property type="entry name" value="BNR_4"/>
    <property type="match status" value="1"/>
</dbReference>
<keyword evidence="3" id="KW-1185">Reference proteome</keyword>
<reference evidence="2" key="1">
    <citation type="journal article" date="2020" name="Stud. Mycol.">
        <title>101 Dothideomycetes genomes: a test case for predicting lifestyles and emergence of pathogens.</title>
        <authorList>
            <person name="Haridas S."/>
            <person name="Albert R."/>
            <person name="Binder M."/>
            <person name="Bloem J."/>
            <person name="Labutti K."/>
            <person name="Salamov A."/>
            <person name="Andreopoulos B."/>
            <person name="Baker S."/>
            <person name="Barry K."/>
            <person name="Bills G."/>
            <person name="Bluhm B."/>
            <person name="Cannon C."/>
            <person name="Castanera R."/>
            <person name="Culley D."/>
            <person name="Daum C."/>
            <person name="Ezra D."/>
            <person name="Gonzalez J."/>
            <person name="Henrissat B."/>
            <person name="Kuo A."/>
            <person name="Liang C."/>
            <person name="Lipzen A."/>
            <person name="Lutzoni F."/>
            <person name="Magnuson J."/>
            <person name="Mondo S."/>
            <person name="Nolan M."/>
            <person name="Ohm R."/>
            <person name="Pangilinan J."/>
            <person name="Park H.-J."/>
            <person name="Ramirez L."/>
            <person name="Alfaro M."/>
            <person name="Sun H."/>
            <person name="Tritt A."/>
            <person name="Yoshinaga Y."/>
            <person name="Zwiers L.-H."/>
            <person name="Turgeon B."/>
            <person name="Goodwin S."/>
            <person name="Spatafora J."/>
            <person name="Crous P."/>
            <person name="Grigoriev I."/>
        </authorList>
    </citation>
    <scope>NUCLEOTIDE SEQUENCE</scope>
    <source>
        <strain evidence="2">CBS 109.77</strain>
    </source>
</reference>
<proteinExistence type="predicted"/>
<dbReference type="AlphaFoldDB" id="A0A6A6XIZ1"/>
<organism evidence="2 3">
    <name type="scientific">Melanomma pulvis-pyrius CBS 109.77</name>
    <dbReference type="NCBI Taxonomy" id="1314802"/>
    <lineage>
        <taxon>Eukaryota</taxon>
        <taxon>Fungi</taxon>
        <taxon>Dikarya</taxon>
        <taxon>Ascomycota</taxon>
        <taxon>Pezizomycotina</taxon>
        <taxon>Dothideomycetes</taxon>
        <taxon>Pleosporomycetidae</taxon>
        <taxon>Pleosporales</taxon>
        <taxon>Melanommataceae</taxon>
        <taxon>Melanomma</taxon>
    </lineage>
</organism>
<name>A0A6A6XIZ1_9PLEO</name>
<evidence type="ECO:0000313" key="3">
    <source>
        <dbReference type="Proteomes" id="UP000799757"/>
    </source>
</evidence>
<keyword evidence="1" id="KW-0732">Signal</keyword>
<feature type="chain" id="PRO_5025576318" description="Dockerin type 1" evidence="1">
    <location>
        <begin position="21"/>
        <end position="437"/>
    </location>
</feature>
<dbReference type="SUPFAM" id="SSF50939">
    <property type="entry name" value="Sialidases"/>
    <property type="match status" value="1"/>
</dbReference>
<dbReference type="InterPro" id="IPR036278">
    <property type="entry name" value="Sialidase_sf"/>
</dbReference>